<name>A0A428Z6V3_KIBAR</name>
<evidence type="ECO:0000313" key="2">
    <source>
        <dbReference type="Proteomes" id="UP000287547"/>
    </source>
</evidence>
<organism evidence="1 2">
    <name type="scientific">Kibdelosporangium aridum</name>
    <dbReference type="NCBI Taxonomy" id="2030"/>
    <lineage>
        <taxon>Bacteria</taxon>
        <taxon>Bacillati</taxon>
        <taxon>Actinomycetota</taxon>
        <taxon>Actinomycetes</taxon>
        <taxon>Pseudonocardiales</taxon>
        <taxon>Pseudonocardiaceae</taxon>
        <taxon>Kibdelosporangium</taxon>
    </lineage>
</organism>
<dbReference type="AlphaFoldDB" id="A0A428Z6V3"/>
<dbReference type="Proteomes" id="UP000287547">
    <property type="component" value="Unassembled WGS sequence"/>
</dbReference>
<gene>
    <name evidence="1" type="ORF">DMH04_23610</name>
</gene>
<reference evidence="1 2" key="1">
    <citation type="submission" date="2018-05" db="EMBL/GenBank/DDBJ databases">
        <title>Evolution of GPA BGCs.</title>
        <authorList>
            <person name="Waglechner N."/>
            <person name="Wright G.D."/>
        </authorList>
    </citation>
    <scope>NUCLEOTIDE SEQUENCE [LARGE SCALE GENOMIC DNA]</scope>
    <source>
        <strain evidence="1 2">A82846</strain>
    </source>
</reference>
<protein>
    <submittedName>
        <fullName evidence="1">Uncharacterized protein</fullName>
    </submittedName>
</protein>
<dbReference type="OrthoDB" id="3368211at2"/>
<accession>A0A428Z6V3</accession>
<proteinExistence type="predicted"/>
<comment type="caution">
    <text evidence="1">The sequence shown here is derived from an EMBL/GenBank/DDBJ whole genome shotgun (WGS) entry which is preliminary data.</text>
</comment>
<dbReference type="RefSeq" id="WP_037257271.1">
    <property type="nucleotide sequence ID" value="NZ_QHKI01000020.1"/>
</dbReference>
<sequence>MTTLEREKQAALTVFGEVEELEEIAGSLPPGQQEQSDRLTELASRKVASMPPLRPGIVAALLKLSEPTVRAWLRDGILKEASPASSEASVPATTRLDPVRVHQVLHLVNDLRARGKKRHLVDLVWARLQDEAVLEREDMRQSLEQFRSGDTIVLRPRK</sequence>
<dbReference type="EMBL" id="QHKI01000020">
    <property type="protein sequence ID" value="RSM83132.1"/>
    <property type="molecule type" value="Genomic_DNA"/>
</dbReference>
<evidence type="ECO:0000313" key="1">
    <source>
        <dbReference type="EMBL" id="RSM83132.1"/>
    </source>
</evidence>